<accession>A0ABZ1DZL9</accession>
<keyword evidence="1" id="KW-0472">Membrane</keyword>
<keyword evidence="1" id="KW-0812">Transmembrane</keyword>
<proteinExistence type="predicted"/>
<dbReference type="RefSeq" id="WP_406720958.1">
    <property type="nucleotide sequence ID" value="NZ_CP135443.1"/>
</dbReference>
<evidence type="ECO:0000256" key="1">
    <source>
        <dbReference type="SAM" id="Phobius"/>
    </source>
</evidence>
<name>A0ABZ1DZL9_9RHOB</name>
<gene>
    <name evidence="2" type="ORF">RPE78_00720</name>
</gene>
<keyword evidence="3" id="KW-1185">Reference proteome</keyword>
<reference evidence="2 3" key="1">
    <citation type="submission" date="2023-09" db="EMBL/GenBank/DDBJ databases">
        <title>Thioclava shenzhenensis sp. nov., a multidrug resistant bacteria-antagonizing species isolated from coastal seawater.</title>
        <authorList>
            <person name="Long M."/>
        </authorList>
    </citation>
    <scope>NUCLEOTIDE SEQUENCE [LARGE SCALE GENOMIC DNA]</scope>
    <source>
        <strain evidence="2 3">FTW29</strain>
    </source>
</reference>
<evidence type="ECO:0000313" key="3">
    <source>
        <dbReference type="Proteomes" id="UP001623290"/>
    </source>
</evidence>
<evidence type="ECO:0000313" key="2">
    <source>
        <dbReference type="EMBL" id="WRY33850.1"/>
    </source>
</evidence>
<feature type="transmembrane region" description="Helical" evidence="1">
    <location>
        <begin position="51"/>
        <end position="73"/>
    </location>
</feature>
<organism evidence="2 3">
    <name type="scientific">Thioclava litoralis</name>
    <dbReference type="NCBI Taxonomy" id="3076557"/>
    <lineage>
        <taxon>Bacteria</taxon>
        <taxon>Pseudomonadati</taxon>
        <taxon>Pseudomonadota</taxon>
        <taxon>Alphaproteobacteria</taxon>
        <taxon>Rhodobacterales</taxon>
        <taxon>Paracoccaceae</taxon>
        <taxon>Thioclava</taxon>
    </lineage>
</organism>
<sequence length="95" mass="10020">MTQDTKDIDARVIELMQATPVDLPRLSRTVLSEIARQTPHRPPLAEVLIRPLPVTLGFGGALIVALALGWGVIGPLFGDDLALALITGSLPPGGF</sequence>
<dbReference type="Proteomes" id="UP001623290">
    <property type="component" value="Chromosome"/>
</dbReference>
<dbReference type="EMBL" id="CP135443">
    <property type="protein sequence ID" value="WRY33850.1"/>
    <property type="molecule type" value="Genomic_DNA"/>
</dbReference>
<keyword evidence="1" id="KW-1133">Transmembrane helix</keyword>
<protein>
    <submittedName>
        <fullName evidence="2">Uncharacterized protein</fullName>
    </submittedName>
</protein>